<dbReference type="AlphaFoldDB" id="A0A7Z0J8B9"/>
<dbReference type="Proteomes" id="UP000572051">
    <property type="component" value="Unassembled WGS sequence"/>
</dbReference>
<accession>A0A7Z0J8B9</accession>
<organism evidence="1 2">
    <name type="scientific">Nocardiopsis aegyptia</name>
    <dbReference type="NCBI Taxonomy" id="220378"/>
    <lineage>
        <taxon>Bacteria</taxon>
        <taxon>Bacillati</taxon>
        <taxon>Actinomycetota</taxon>
        <taxon>Actinomycetes</taxon>
        <taxon>Streptosporangiales</taxon>
        <taxon>Nocardiopsidaceae</taxon>
        <taxon>Nocardiopsis</taxon>
    </lineage>
</organism>
<evidence type="ECO:0000313" key="2">
    <source>
        <dbReference type="Proteomes" id="UP000572051"/>
    </source>
</evidence>
<sequence length="80" mass="8462">MAETTALTCSVTAASSQRETYLYTVGTRGWPWRAPGAPPAFPLLVSVVLRLSVGTIQAMVLTSADLTDANLEGAEWGYGD</sequence>
<protein>
    <submittedName>
        <fullName evidence="1">Uncharacterized protein YjbI with pentapeptide repeats</fullName>
    </submittedName>
</protein>
<dbReference type="EMBL" id="JACCFS010000001">
    <property type="protein sequence ID" value="NYJ32567.1"/>
    <property type="molecule type" value="Genomic_DNA"/>
</dbReference>
<reference evidence="1 2" key="1">
    <citation type="submission" date="2020-07" db="EMBL/GenBank/DDBJ databases">
        <title>Sequencing the genomes of 1000 actinobacteria strains.</title>
        <authorList>
            <person name="Klenk H.-P."/>
        </authorList>
    </citation>
    <scope>NUCLEOTIDE SEQUENCE [LARGE SCALE GENOMIC DNA]</scope>
    <source>
        <strain evidence="1 2">DSM 44442</strain>
    </source>
</reference>
<gene>
    <name evidence="1" type="ORF">HNR10_000448</name>
</gene>
<proteinExistence type="predicted"/>
<keyword evidence="2" id="KW-1185">Reference proteome</keyword>
<name>A0A7Z0J8B9_9ACTN</name>
<evidence type="ECO:0000313" key="1">
    <source>
        <dbReference type="EMBL" id="NYJ32567.1"/>
    </source>
</evidence>
<comment type="caution">
    <text evidence="1">The sequence shown here is derived from an EMBL/GenBank/DDBJ whole genome shotgun (WGS) entry which is preliminary data.</text>
</comment>